<dbReference type="AlphaFoldDB" id="A0A2T5JD24"/>
<proteinExistence type="predicted"/>
<feature type="domain" description="BD-FAE-like" evidence="2">
    <location>
        <begin position="46"/>
        <end position="200"/>
    </location>
</feature>
<dbReference type="InterPro" id="IPR050300">
    <property type="entry name" value="GDXG_lipolytic_enzyme"/>
</dbReference>
<dbReference type="GO" id="GO:0016787">
    <property type="term" value="F:hydrolase activity"/>
    <property type="evidence" value="ECO:0007669"/>
    <property type="project" value="UniProtKB-KW"/>
</dbReference>
<dbReference type="EMBL" id="QAOQ01000002">
    <property type="protein sequence ID" value="PTQ99664.1"/>
    <property type="molecule type" value="Genomic_DNA"/>
</dbReference>
<dbReference type="InterPro" id="IPR049492">
    <property type="entry name" value="BD-FAE-like_dom"/>
</dbReference>
<keyword evidence="1" id="KW-0378">Hydrolase</keyword>
<dbReference type="Pfam" id="PF20434">
    <property type="entry name" value="BD-FAE"/>
    <property type="match status" value="1"/>
</dbReference>
<keyword evidence="4" id="KW-1185">Reference proteome</keyword>
<dbReference type="PANTHER" id="PTHR48081">
    <property type="entry name" value="AB HYDROLASE SUPERFAMILY PROTEIN C4A8.06C"/>
    <property type="match status" value="1"/>
</dbReference>
<evidence type="ECO:0000313" key="3">
    <source>
        <dbReference type="EMBL" id="PTQ99664.1"/>
    </source>
</evidence>
<protein>
    <submittedName>
        <fullName evidence="3">Carboxylesterase family protein</fullName>
    </submittedName>
</protein>
<gene>
    <name evidence="3" type="ORF">C8P68_102492</name>
</gene>
<evidence type="ECO:0000313" key="4">
    <source>
        <dbReference type="Proteomes" id="UP000244168"/>
    </source>
</evidence>
<reference evidence="3 4" key="1">
    <citation type="submission" date="2018-04" db="EMBL/GenBank/DDBJ databases">
        <title>Genomic Encyclopedia of Archaeal and Bacterial Type Strains, Phase II (KMG-II): from individual species to whole genera.</title>
        <authorList>
            <person name="Goeker M."/>
        </authorList>
    </citation>
    <scope>NUCLEOTIDE SEQUENCE [LARGE SCALE GENOMIC DNA]</scope>
    <source>
        <strain evidence="3 4">DSM 26809</strain>
    </source>
</reference>
<dbReference type="RefSeq" id="WP_170113553.1">
    <property type="nucleotide sequence ID" value="NZ_CP160205.1"/>
</dbReference>
<name>A0A2T5JD24_9SPHI</name>
<comment type="caution">
    <text evidence="3">The sequence shown here is derived from an EMBL/GenBank/DDBJ whole genome shotgun (WGS) entry which is preliminary data.</text>
</comment>
<evidence type="ECO:0000259" key="2">
    <source>
        <dbReference type="Pfam" id="PF20434"/>
    </source>
</evidence>
<dbReference type="InterPro" id="IPR029058">
    <property type="entry name" value="AB_hydrolase_fold"/>
</dbReference>
<dbReference type="Gene3D" id="3.40.50.1820">
    <property type="entry name" value="alpha/beta hydrolase"/>
    <property type="match status" value="1"/>
</dbReference>
<sequence length="295" mass="32867">MMVGTVTMAQGKRYKDLLFDKADVLTDQPYAADTTSAANRKANLFDLYTPHNDEVRNRPLIIWMHGGGFVFGSKRDDNIRLWSETFARRGYVCAAIDYRMGKKSTLFSFGKLIQAAYPAVLDARQAVRYFKEHAAKFGIDPNRIILAGNSAGAMMALQAAFSNNRELADSLRIKNPAGFGTVNDGPTKVMAVVNFWGGIYNINWLKNEPTPVVSVYGSKDKIVHPGVNKGTYGGQAIYEKAKALKRPDDVKVFEGYGHELYRHFNPLPLHPGKAGIRRRWLEAGQFAADFLAKLI</sequence>
<dbReference type="Proteomes" id="UP000244168">
    <property type="component" value="Unassembled WGS sequence"/>
</dbReference>
<dbReference type="SUPFAM" id="SSF53474">
    <property type="entry name" value="alpha/beta-Hydrolases"/>
    <property type="match status" value="1"/>
</dbReference>
<accession>A0A2T5JD24</accession>
<evidence type="ECO:0000256" key="1">
    <source>
        <dbReference type="ARBA" id="ARBA00022801"/>
    </source>
</evidence>
<organism evidence="3 4">
    <name type="scientific">Mucilaginibacter yixingensis</name>
    <dbReference type="NCBI Taxonomy" id="1295612"/>
    <lineage>
        <taxon>Bacteria</taxon>
        <taxon>Pseudomonadati</taxon>
        <taxon>Bacteroidota</taxon>
        <taxon>Sphingobacteriia</taxon>
        <taxon>Sphingobacteriales</taxon>
        <taxon>Sphingobacteriaceae</taxon>
        <taxon>Mucilaginibacter</taxon>
    </lineage>
</organism>